<evidence type="ECO:0000313" key="2">
    <source>
        <dbReference type="EMBL" id="ETS01646.1"/>
    </source>
</evidence>
<evidence type="ECO:0000313" key="3">
    <source>
        <dbReference type="Proteomes" id="UP000024376"/>
    </source>
</evidence>
<feature type="region of interest" description="Disordered" evidence="1">
    <location>
        <begin position="67"/>
        <end position="100"/>
    </location>
</feature>
<dbReference type="Proteomes" id="UP000024376">
    <property type="component" value="Unassembled WGS sequence"/>
</dbReference>
<proteinExistence type="predicted"/>
<feature type="compositionally biased region" description="Low complexity" evidence="1">
    <location>
        <begin position="15"/>
        <end position="26"/>
    </location>
</feature>
<feature type="region of interest" description="Disordered" evidence="1">
    <location>
        <begin position="1"/>
        <end position="46"/>
    </location>
</feature>
<organism evidence="2 3">
    <name type="scientific">Hypocrea jecorina (strain ATCC 56765 / BCRC 32924 / NRRL 11460 / Rut C-30)</name>
    <name type="common">Trichoderma reesei</name>
    <dbReference type="NCBI Taxonomy" id="1344414"/>
    <lineage>
        <taxon>Eukaryota</taxon>
        <taxon>Fungi</taxon>
        <taxon>Dikarya</taxon>
        <taxon>Ascomycota</taxon>
        <taxon>Pezizomycotina</taxon>
        <taxon>Sordariomycetes</taxon>
        <taxon>Hypocreomycetidae</taxon>
        <taxon>Hypocreales</taxon>
        <taxon>Hypocreaceae</taxon>
        <taxon>Trichoderma</taxon>
    </lineage>
</organism>
<protein>
    <submittedName>
        <fullName evidence="2">Uncharacterized protein</fullName>
    </submittedName>
</protein>
<dbReference type="EMBL" id="KI911147">
    <property type="protein sequence ID" value="ETS01646.1"/>
    <property type="molecule type" value="Genomic_DNA"/>
</dbReference>
<accession>A0A024SAU1</accession>
<dbReference type="KEGG" id="trr:M419DRAFT_79740"/>
<reference evidence="3" key="1">
    <citation type="journal article" date="2013" name="Ind. Biotechnol.">
        <title>Comparative genomics analysis of Trichoderma reesei strains.</title>
        <authorList>
            <person name="Koike H."/>
            <person name="Aerts A."/>
            <person name="LaButti K."/>
            <person name="Grigoriev I.V."/>
            <person name="Baker S.E."/>
        </authorList>
    </citation>
    <scope>NUCLEOTIDE SEQUENCE [LARGE SCALE GENOMIC DNA]</scope>
    <source>
        <strain evidence="3">ATCC 56765 / BCRC 32924 / NRRL 11460 / Rut C-30</strain>
    </source>
</reference>
<dbReference type="AlphaFoldDB" id="A0A024SAU1"/>
<dbReference type="HOGENOM" id="CLU_959969_0_0_1"/>
<gene>
    <name evidence="2" type="ORF">M419DRAFT_79740</name>
</gene>
<dbReference type="OrthoDB" id="5337545at2759"/>
<feature type="compositionally biased region" description="Low complexity" evidence="1">
    <location>
        <begin position="67"/>
        <end position="89"/>
    </location>
</feature>
<name>A0A024SAU1_HYPJR</name>
<feature type="compositionally biased region" description="Basic and acidic residues" evidence="1">
    <location>
        <begin position="1"/>
        <end position="12"/>
    </location>
</feature>
<sequence length="286" mass="30708">MDRQPERNRPDEVASSSSISSDGHSSQPVSMDRKGKQKAWPGSAASRLEASTKLVVNAITSAREMPALASESKSSSSSGGLTSLSGIAGEPSSFTSHKQTPFEPGRMAANECHDGLFENFTDNYTDMLAVDGYYDGISESSFANQEASDGLAVVDLLCQTGVESPAAMLGQAHGLRASEDDDPWLEAAIGTADGPEDQLDFTPDFLTSPELSEQAALYLGTGDIQETSRTWFGYWSEVFATYNARVWGNAHPTSPGSDLQQDHGNSEPTTMNRALSRLKQILYHLT</sequence>
<evidence type="ECO:0000256" key="1">
    <source>
        <dbReference type="SAM" id="MobiDB-lite"/>
    </source>
</evidence>